<dbReference type="AlphaFoldDB" id="A0A291GCJ4"/>
<sequence>MGPIENAAGDILSLLKKIDARFFVSRVEKRYLLATKVYDVFFDSGENPAASWSAYNIRPLKMILCFKVVTLITEQIARDFWDMLMARNEKTARQTIPVICEALLAQVPTLADARSREVVTETLIWSRDHPEALDIFIEGRQAKNGHMPNMVAFANLLDGLEGFSKRWRRPLRKIVHDRQSQFEGSLAEWHKMFSNASDEPIHRPGETIVFQKVAGSTFEVSAVGRQRRNSDR</sequence>
<organism evidence="1 2">
    <name type="scientific">Celeribacter ethanolicus</name>
    <dbReference type="NCBI Taxonomy" id="1758178"/>
    <lineage>
        <taxon>Bacteria</taxon>
        <taxon>Pseudomonadati</taxon>
        <taxon>Pseudomonadota</taxon>
        <taxon>Alphaproteobacteria</taxon>
        <taxon>Rhodobacterales</taxon>
        <taxon>Roseobacteraceae</taxon>
        <taxon>Celeribacter</taxon>
    </lineage>
</organism>
<proteinExistence type="predicted"/>
<evidence type="ECO:0000313" key="2">
    <source>
        <dbReference type="Proteomes" id="UP000217935"/>
    </source>
</evidence>
<evidence type="ECO:0000313" key="1">
    <source>
        <dbReference type="EMBL" id="ATG48273.1"/>
    </source>
</evidence>
<name>A0A291GCJ4_9RHOB</name>
<dbReference type="EMBL" id="CP022196">
    <property type="protein sequence ID" value="ATG48273.1"/>
    <property type="molecule type" value="Genomic_DNA"/>
</dbReference>
<dbReference type="KEGG" id="ceh:CEW89_12280"/>
<reference evidence="1 2" key="1">
    <citation type="submission" date="2017-06" db="EMBL/GenBank/DDBJ databases">
        <title>Celeribacter sp. TSPH2 complete genome sequence.</title>
        <authorList>
            <person name="Woo J.-H."/>
            <person name="Kim H.-S."/>
        </authorList>
    </citation>
    <scope>NUCLEOTIDE SEQUENCE [LARGE SCALE GENOMIC DNA]</scope>
    <source>
        <strain evidence="1 2">TSPH2</strain>
    </source>
</reference>
<keyword evidence="2" id="KW-1185">Reference proteome</keyword>
<protein>
    <submittedName>
        <fullName evidence="1">Uncharacterized protein</fullName>
    </submittedName>
</protein>
<gene>
    <name evidence="1" type="ORF">CEW89_12280</name>
</gene>
<dbReference type="Proteomes" id="UP000217935">
    <property type="component" value="Chromosome"/>
</dbReference>
<accession>A0A291GCJ4</accession>